<reference evidence="1 2" key="1">
    <citation type="submission" date="2019-02" db="EMBL/GenBank/DDBJ databases">
        <title>Deep-cultivation of Planctomycetes and their phenomic and genomic characterization uncovers novel biology.</title>
        <authorList>
            <person name="Wiegand S."/>
            <person name="Jogler M."/>
            <person name="Boedeker C."/>
            <person name="Pinto D."/>
            <person name="Vollmers J."/>
            <person name="Rivas-Marin E."/>
            <person name="Kohn T."/>
            <person name="Peeters S.H."/>
            <person name="Heuer A."/>
            <person name="Rast P."/>
            <person name="Oberbeckmann S."/>
            <person name="Bunk B."/>
            <person name="Jeske O."/>
            <person name="Meyerdierks A."/>
            <person name="Storesund J.E."/>
            <person name="Kallscheuer N."/>
            <person name="Luecker S."/>
            <person name="Lage O.M."/>
            <person name="Pohl T."/>
            <person name="Merkel B.J."/>
            <person name="Hornburger P."/>
            <person name="Mueller R.-W."/>
            <person name="Bruemmer F."/>
            <person name="Labrenz M."/>
            <person name="Spormann A.M."/>
            <person name="Op Den Camp H."/>
            <person name="Overmann J."/>
            <person name="Amann R."/>
            <person name="Jetten M.S.M."/>
            <person name="Mascher T."/>
            <person name="Medema M.H."/>
            <person name="Devos D.P."/>
            <person name="Kaster A.-K."/>
            <person name="Ovreas L."/>
            <person name="Rohde M."/>
            <person name="Galperin M.Y."/>
            <person name="Jogler C."/>
        </authorList>
    </citation>
    <scope>NUCLEOTIDE SEQUENCE [LARGE SCALE GENOMIC DNA]</scope>
    <source>
        <strain evidence="1 2">Pla144</strain>
    </source>
</reference>
<protein>
    <submittedName>
        <fullName evidence="1">Uncharacterized protein</fullName>
    </submittedName>
</protein>
<accession>A0A5C6CBU6</accession>
<dbReference type="Proteomes" id="UP000318437">
    <property type="component" value="Unassembled WGS sequence"/>
</dbReference>
<keyword evidence="2" id="KW-1185">Reference proteome</keyword>
<dbReference type="AlphaFoldDB" id="A0A5C6CBU6"/>
<dbReference type="EMBL" id="SJPS01000012">
    <property type="protein sequence ID" value="TWU20904.1"/>
    <property type="molecule type" value="Genomic_DNA"/>
</dbReference>
<sequence length="92" mass="10034">MCQNGNEQCSPALALSGGVSPPSVLADTEHPRRAALFFLTRFDMKTDLLGPQRGVALTPVFWLRLVNAATALANWQRMPVQFCTDSTKQALS</sequence>
<evidence type="ECO:0000313" key="2">
    <source>
        <dbReference type="Proteomes" id="UP000318437"/>
    </source>
</evidence>
<name>A0A5C6CBU6_9BACT</name>
<proteinExistence type="predicted"/>
<comment type="caution">
    <text evidence="1">The sequence shown here is derived from an EMBL/GenBank/DDBJ whole genome shotgun (WGS) entry which is preliminary data.</text>
</comment>
<evidence type="ECO:0000313" key="1">
    <source>
        <dbReference type="EMBL" id="TWU20904.1"/>
    </source>
</evidence>
<gene>
    <name evidence="1" type="ORF">Pla144_48050</name>
</gene>
<organism evidence="1 2">
    <name type="scientific">Bythopirellula polymerisocia</name>
    <dbReference type="NCBI Taxonomy" id="2528003"/>
    <lineage>
        <taxon>Bacteria</taxon>
        <taxon>Pseudomonadati</taxon>
        <taxon>Planctomycetota</taxon>
        <taxon>Planctomycetia</taxon>
        <taxon>Pirellulales</taxon>
        <taxon>Lacipirellulaceae</taxon>
        <taxon>Bythopirellula</taxon>
    </lineage>
</organism>